<organism evidence="13 14">
    <name type="scientific">Yersinia nurmii</name>
    <dbReference type="NCBI Taxonomy" id="685706"/>
    <lineage>
        <taxon>Bacteria</taxon>
        <taxon>Pseudomonadati</taxon>
        <taxon>Pseudomonadota</taxon>
        <taxon>Gammaproteobacteria</taxon>
        <taxon>Enterobacterales</taxon>
        <taxon>Yersiniaceae</taxon>
        <taxon>Yersinia</taxon>
    </lineage>
</organism>
<keyword evidence="5 10" id="KW-0067">ATP-binding</keyword>
<dbReference type="AlphaFoldDB" id="A0AAW7JX81"/>
<dbReference type="InterPro" id="IPR005144">
    <property type="entry name" value="ATP-cone_dom"/>
</dbReference>
<dbReference type="SUPFAM" id="SSF48168">
    <property type="entry name" value="R1 subunit of ribonucleotide reductase, N-terminal domain"/>
    <property type="match status" value="1"/>
</dbReference>
<accession>A0AAW7JX81</accession>
<reference evidence="13" key="1">
    <citation type="submission" date="2023-06" db="EMBL/GenBank/DDBJ databases">
        <authorList>
            <person name="Polev D.E."/>
            <person name="Saitova A.T."/>
            <person name="Bogumilchik E.A."/>
            <person name="Kokorina G.I."/>
            <person name="Voskresenskaia E.A."/>
        </authorList>
    </citation>
    <scope>NUCLEOTIDE SEQUENCE</scope>
    <source>
        <strain evidence="13">2145 StPb PI</strain>
    </source>
</reference>
<feature type="domain" description="ATP-cone" evidence="12">
    <location>
        <begin position="5"/>
        <end position="95"/>
    </location>
</feature>
<dbReference type="PANTHER" id="PTHR11573">
    <property type="entry name" value="RIBONUCLEOSIDE-DIPHOSPHATE REDUCTASE LARGE CHAIN"/>
    <property type="match status" value="1"/>
</dbReference>
<evidence type="ECO:0000256" key="6">
    <source>
        <dbReference type="ARBA" id="ARBA00023002"/>
    </source>
</evidence>
<dbReference type="InterPro" id="IPR008926">
    <property type="entry name" value="RNR_R1-su_N"/>
</dbReference>
<evidence type="ECO:0000256" key="1">
    <source>
        <dbReference type="ARBA" id="ARBA00010406"/>
    </source>
</evidence>
<dbReference type="PROSITE" id="PS00089">
    <property type="entry name" value="RIBORED_LARGE"/>
    <property type="match status" value="1"/>
</dbReference>
<dbReference type="InterPro" id="IPR013346">
    <property type="entry name" value="NrdE_NrdA_C"/>
</dbReference>
<dbReference type="PANTHER" id="PTHR11573:SF6">
    <property type="entry name" value="RIBONUCLEOSIDE-DIPHOSPHATE REDUCTASE LARGE SUBUNIT"/>
    <property type="match status" value="1"/>
</dbReference>
<keyword evidence="7 11" id="KW-0215">Deoxyribonucleotide synthesis</keyword>
<evidence type="ECO:0000256" key="8">
    <source>
        <dbReference type="ARBA" id="ARBA00023157"/>
    </source>
</evidence>
<dbReference type="Pfam" id="PF03477">
    <property type="entry name" value="ATP-cone"/>
    <property type="match status" value="1"/>
</dbReference>
<dbReference type="Gene3D" id="3.20.70.20">
    <property type="match status" value="1"/>
</dbReference>
<evidence type="ECO:0000313" key="14">
    <source>
        <dbReference type="Proteomes" id="UP001167864"/>
    </source>
</evidence>
<dbReference type="GO" id="GO:0009263">
    <property type="term" value="P:deoxyribonucleotide biosynthetic process"/>
    <property type="evidence" value="ECO:0007669"/>
    <property type="project" value="UniProtKB-KW"/>
</dbReference>
<comment type="catalytic activity">
    <reaction evidence="9 11">
        <text>a 2'-deoxyribonucleoside 5'-diphosphate + [thioredoxin]-disulfide + H2O = a ribonucleoside 5'-diphosphate + [thioredoxin]-dithiol</text>
        <dbReference type="Rhea" id="RHEA:23252"/>
        <dbReference type="Rhea" id="RHEA-COMP:10698"/>
        <dbReference type="Rhea" id="RHEA-COMP:10700"/>
        <dbReference type="ChEBI" id="CHEBI:15377"/>
        <dbReference type="ChEBI" id="CHEBI:29950"/>
        <dbReference type="ChEBI" id="CHEBI:50058"/>
        <dbReference type="ChEBI" id="CHEBI:57930"/>
        <dbReference type="ChEBI" id="CHEBI:73316"/>
        <dbReference type="EC" id="1.17.4.1"/>
    </reaction>
</comment>
<dbReference type="Pfam" id="PF02867">
    <property type="entry name" value="Ribonuc_red_lgC"/>
    <property type="match status" value="1"/>
</dbReference>
<keyword evidence="8" id="KW-1015">Disulfide bond</keyword>
<dbReference type="NCBIfam" id="TIGR02506">
    <property type="entry name" value="NrdE_NrdA"/>
    <property type="match status" value="1"/>
</dbReference>
<evidence type="ECO:0000256" key="2">
    <source>
        <dbReference type="ARBA" id="ARBA00012274"/>
    </source>
</evidence>
<proteinExistence type="inferred from homology"/>
<evidence type="ECO:0000256" key="3">
    <source>
        <dbReference type="ARBA" id="ARBA00022533"/>
    </source>
</evidence>
<comment type="caution">
    <text evidence="13">The sequence shown here is derived from an EMBL/GenBank/DDBJ whole genome shotgun (WGS) entry which is preliminary data.</text>
</comment>
<dbReference type="GO" id="GO:0005524">
    <property type="term" value="F:ATP binding"/>
    <property type="evidence" value="ECO:0007669"/>
    <property type="project" value="UniProtKB-UniRule"/>
</dbReference>
<dbReference type="EMBL" id="JAUEHU010000005">
    <property type="protein sequence ID" value="MDN0087066.1"/>
    <property type="molecule type" value="Genomic_DNA"/>
</dbReference>
<dbReference type="FunFam" id="1.10.1650.20:FF:000001">
    <property type="entry name" value="Ribonucleoside-diphosphate reductase"/>
    <property type="match status" value="1"/>
</dbReference>
<dbReference type="PRINTS" id="PR01183">
    <property type="entry name" value="RIBORDTASEM1"/>
</dbReference>
<name>A0AAW7JX81_9GAMM</name>
<evidence type="ECO:0000313" key="13">
    <source>
        <dbReference type="EMBL" id="MDN0087066.1"/>
    </source>
</evidence>
<dbReference type="SUPFAM" id="SSF51998">
    <property type="entry name" value="PFL-like glycyl radical enzymes"/>
    <property type="match status" value="1"/>
</dbReference>
<dbReference type="GO" id="GO:0004748">
    <property type="term" value="F:ribonucleoside-diphosphate reductase activity, thioredoxin disulfide as acceptor"/>
    <property type="evidence" value="ECO:0007669"/>
    <property type="project" value="UniProtKB-EC"/>
</dbReference>
<dbReference type="EC" id="1.17.4.1" evidence="2 11"/>
<keyword evidence="4 10" id="KW-0547">Nucleotide-binding</keyword>
<dbReference type="Gene3D" id="1.10.1650.20">
    <property type="match status" value="1"/>
</dbReference>
<evidence type="ECO:0000256" key="10">
    <source>
        <dbReference type="PROSITE-ProRule" id="PRU00492"/>
    </source>
</evidence>
<dbReference type="InterPro" id="IPR000788">
    <property type="entry name" value="RNR_lg_C"/>
</dbReference>
<dbReference type="Proteomes" id="UP001167864">
    <property type="component" value="Unassembled WGS sequence"/>
</dbReference>
<evidence type="ECO:0000259" key="12">
    <source>
        <dbReference type="PROSITE" id="PS51161"/>
    </source>
</evidence>
<keyword evidence="3" id="KW-0021">Allosteric enzyme</keyword>
<sequence length="761" mass="85817">MNQSLLVTKRDGSKERINLDKIHRVIDWAAEGLHNVSVSQVELRSHIQFYDGIKTADIHETIIKAAADLISRDAPDYQYLAARLAIFHLRKKAYGQFEPPKLFDHVSKMVDMGKYDKHLLEDYTAEDFEQMDGFIDHWRDMNFSYAAVKQLEGKYLVQNRVTGEIYESAQFLYILVAACLFSGYPRDTRMDYIKRFYDAVSTFKISLPTPIMSGVRTPTRQFSSCVLIECGDSLDSINATSSAIVKYVSQRAGIGINAGRIRALGSPIRGGEAFHTGCIPFYKHFQTAVKSCSQGGVRGGAATLFYPMWHLEVESLLVLKNNRGVEGNRVRHMDYGVQINKLMYQRLLQGGDITLFSPSDVPGLYDAFFADQEEFERLYTQYEQDSSIRQQRVKAVELFSLMMQERASTGRIYIQNVDHCNTHSPFDPKIAPVRQSNLCLEIALPTKPLNDINDPNGEIALCTLSAFNLGAIDSLDELEDLAILAVRALDALLDYQDYPIEAARRGAMGRRTLGVGVINYAYYLAKNGVRYSDGSANNLTHRTFEAIQYYLLKASNQLAREQGACQWFNETTYSQGILPIDTYKKDLDAISDEPLHYDWETLRKDIQAFGLRNSTLSALMPSETSSQISNATNGIEPPRGYVSIKASKDGILRQVVPEYERLKDAYELLWEMPNNDGYLQLVGLMQKFVDQAISANTNYDPARFPSGKVPMKQLLKDLLTTYKFGVKTLYYQNTRDGADDVQEDIQGQPGDDDCEGGACKI</sequence>
<comment type="function">
    <text evidence="11">Provides the precursors necessary for DNA synthesis. Catalyzes the biosynthesis of deoxyribonucleotides from the corresponding ribonucleotides.</text>
</comment>
<evidence type="ECO:0000256" key="11">
    <source>
        <dbReference type="RuleBase" id="RU003410"/>
    </source>
</evidence>
<evidence type="ECO:0000256" key="4">
    <source>
        <dbReference type="ARBA" id="ARBA00022741"/>
    </source>
</evidence>
<dbReference type="NCBIfam" id="NF006578">
    <property type="entry name" value="PRK09103.1"/>
    <property type="match status" value="1"/>
</dbReference>
<protein>
    <recommendedName>
        <fullName evidence="2 11">Ribonucleoside-diphosphate reductase</fullName>
        <ecNumber evidence="2 11">1.17.4.1</ecNumber>
    </recommendedName>
</protein>
<evidence type="ECO:0000256" key="7">
    <source>
        <dbReference type="ARBA" id="ARBA00023116"/>
    </source>
</evidence>
<evidence type="ECO:0000256" key="9">
    <source>
        <dbReference type="ARBA" id="ARBA00047754"/>
    </source>
</evidence>
<dbReference type="GO" id="GO:0005971">
    <property type="term" value="C:ribonucleoside-diphosphate reductase complex"/>
    <property type="evidence" value="ECO:0007669"/>
    <property type="project" value="TreeGrafter"/>
</dbReference>
<evidence type="ECO:0000256" key="5">
    <source>
        <dbReference type="ARBA" id="ARBA00022840"/>
    </source>
</evidence>
<comment type="similarity">
    <text evidence="1 11">Belongs to the ribonucleoside diphosphate reductase large chain family.</text>
</comment>
<dbReference type="RefSeq" id="WP_289817772.1">
    <property type="nucleotide sequence ID" value="NZ_JAUEHU010000005.1"/>
</dbReference>
<dbReference type="PROSITE" id="PS51161">
    <property type="entry name" value="ATP_CONE"/>
    <property type="match status" value="1"/>
</dbReference>
<dbReference type="InterPro" id="IPR013509">
    <property type="entry name" value="RNR_lsu_N"/>
</dbReference>
<keyword evidence="6 11" id="KW-0560">Oxidoreductase</keyword>
<dbReference type="InterPro" id="IPR039718">
    <property type="entry name" value="Rrm1"/>
</dbReference>
<gene>
    <name evidence="13" type="primary">nrdA</name>
    <name evidence="13" type="ORF">QVN42_06600</name>
</gene>
<dbReference type="Pfam" id="PF00317">
    <property type="entry name" value="Ribonuc_red_lgN"/>
    <property type="match status" value="1"/>
</dbReference>